<feature type="domain" description="Rhodanese" evidence="1">
    <location>
        <begin position="9"/>
        <end position="53"/>
    </location>
</feature>
<comment type="caution">
    <text evidence="2">The sequence shown here is derived from an EMBL/GenBank/DDBJ whole genome shotgun (WGS) entry which is preliminary data.</text>
</comment>
<dbReference type="CDD" id="cd00158">
    <property type="entry name" value="RHOD"/>
    <property type="match status" value="1"/>
</dbReference>
<dbReference type="Gene3D" id="3.40.250.10">
    <property type="entry name" value="Rhodanese-like domain"/>
    <property type="match status" value="1"/>
</dbReference>
<dbReference type="PROSITE" id="PS50206">
    <property type="entry name" value="RHODANESE_3"/>
    <property type="match status" value="1"/>
</dbReference>
<dbReference type="SUPFAM" id="SSF52821">
    <property type="entry name" value="Rhodanese/Cell cycle control phosphatase"/>
    <property type="match status" value="1"/>
</dbReference>
<dbReference type="Gene3D" id="3.40.50.150">
    <property type="entry name" value="Vaccinia Virus protein VP39"/>
    <property type="match status" value="1"/>
</dbReference>
<protein>
    <recommendedName>
        <fullName evidence="1">Rhodanese domain-containing protein</fullName>
    </recommendedName>
</protein>
<sequence>MKILRAWIESSNTLCLDLRTKLDFKQRHLKSSTNIPLSQLVLRQSELPPKRLPFAVIEPINEKGCSSWLVEHGWQVPWVVWEGNLQWKEIEANQWTGNDDQHVLFQPSPFLSSNIELLEQGLKERDQWTFLDVGCGSGRDVGWLLARNKKWRASAFDYLAGAMVRTDILVRNLHVAQQLDILAQVKLMNNGQWQLISNAWWNEQHNQDTKELQDSQDEITRRLAMVELENSNKKELYTFKELYHHLLPKTEYDTFDLILNIRFLSRPFLLEVPELLNVGGYFIISHFVDDERYDYKQPKKSLRLQVNEISELYGKMSQMEVIQDVIEEIEDGRPVNSIIVRRKF</sequence>
<dbReference type="InterPro" id="IPR029063">
    <property type="entry name" value="SAM-dependent_MTases_sf"/>
</dbReference>
<accession>A0A8H7SFK1</accession>
<dbReference type="OrthoDB" id="74240at2759"/>
<gene>
    <name evidence="2" type="ORF">INT48_008698</name>
</gene>
<dbReference type="Proteomes" id="UP000613177">
    <property type="component" value="Unassembled WGS sequence"/>
</dbReference>
<dbReference type="InterPro" id="IPR036873">
    <property type="entry name" value="Rhodanese-like_dom_sf"/>
</dbReference>
<evidence type="ECO:0000313" key="3">
    <source>
        <dbReference type="Proteomes" id="UP000613177"/>
    </source>
</evidence>
<reference evidence="2" key="1">
    <citation type="submission" date="2021-01" db="EMBL/GenBank/DDBJ databases">
        <title>Metabolic potential, ecology and presence of endohyphal bacteria is reflected in genomic diversity of Mucoromycotina.</title>
        <authorList>
            <person name="Muszewska A."/>
            <person name="Okrasinska A."/>
            <person name="Steczkiewicz K."/>
            <person name="Drgas O."/>
            <person name="Orlowska M."/>
            <person name="Perlinska-Lenart U."/>
            <person name="Aleksandrzak-Piekarczyk T."/>
            <person name="Szatraj K."/>
            <person name="Zielenkiewicz U."/>
            <person name="Pilsyk S."/>
            <person name="Malc E."/>
            <person name="Mieczkowski P."/>
            <person name="Kruszewska J.S."/>
            <person name="Biernat P."/>
            <person name="Pawlowska J."/>
        </authorList>
    </citation>
    <scope>NUCLEOTIDE SEQUENCE</scope>
    <source>
        <strain evidence="2">WA0000018081</strain>
    </source>
</reference>
<organism evidence="2 3">
    <name type="scientific">Thamnidium elegans</name>
    <dbReference type="NCBI Taxonomy" id="101142"/>
    <lineage>
        <taxon>Eukaryota</taxon>
        <taxon>Fungi</taxon>
        <taxon>Fungi incertae sedis</taxon>
        <taxon>Mucoromycota</taxon>
        <taxon>Mucoromycotina</taxon>
        <taxon>Mucoromycetes</taxon>
        <taxon>Mucorales</taxon>
        <taxon>Mucorineae</taxon>
        <taxon>Mucoraceae</taxon>
        <taxon>Thamnidium</taxon>
    </lineage>
</organism>
<proteinExistence type="predicted"/>
<keyword evidence="3" id="KW-1185">Reference proteome</keyword>
<name>A0A8H7SFK1_9FUNG</name>
<dbReference type="AlphaFoldDB" id="A0A8H7SFK1"/>
<dbReference type="SUPFAM" id="SSF53335">
    <property type="entry name" value="S-adenosyl-L-methionine-dependent methyltransferases"/>
    <property type="match status" value="1"/>
</dbReference>
<dbReference type="InterPro" id="IPR001763">
    <property type="entry name" value="Rhodanese-like_dom"/>
</dbReference>
<evidence type="ECO:0000313" key="2">
    <source>
        <dbReference type="EMBL" id="KAG2229469.1"/>
    </source>
</evidence>
<evidence type="ECO:0000259" key="1">
    <source>
        <dbReference type="PROSITE" id="PS50206"/>
    </source>
</evidence>
<dbReference type="EMBL" id="JAEPRE010000271">
    <property type="protein sequence ID" value="KAG2229469.1"/>
    <property type="molecule type" value="Genomic_DNA"/>
</dbReference>